<evidence type="ECO:0000313" key="2">
    <source>
        <dbReference type="Proteomes" id="UP000308092"/>
    </source>
</evidence>
<keyword evidence="2" id="KW-1185">Reference proteome</keyword>
<accession>A0A4S3JFU8</accession>
<dbReference type="AlphaFoldDB" id="A0A4S3JFU8"/>
<sequence>MSEDNKTKVNITIFLSEFLGVKEIDIKDDILVQNSAWSPFYGRSSD</sequence>
<evidence type="ECO:0000313" key="1">
    <source>
        <dbReference type="EMBL" id="THC93327.1"/>
    </source>
</evidence>
<gene>
    <name evidence="1" type="ORF">EYZ11_007183</name>
</gene>
<dbReference type="EMBL" id="SOSA01000271">
    <property type="protein sequence ID" value="THC93327.1"/>
    <property type="molecule type" value="Genomic_DNA"/>
</dbReference>
<organism evidence="1 2">
    <name type="scientific">Aspergillus tanneri</name>
    <dbReference type="NCBI Taxonomy" id="1220188"/>
    <lineage>
        <taxon>Eukaryota</taxon>
        <taxon>Fungi</taxon>
        <taxon>Dikarya</taxon>
        <taxon>Ascomycota</taxon>
        <taxon>Pezizomycotina</taxon>
        <taxon>Eurotiomycetes</taxon>
        <taxon>Eurotiomycetidae</taxon>
        <taxon>Eurotiales</taxon>
        <taxon>Aspergillaceae</taxon>
        <taxon>Aspergillus</taxon>
        <taxon>Aspergillus subgen. Circumdati</taxon>
    </lineage>
</organism>
<dbReference type="VEuPathDB" id="FungiDB:EYZ11_007183"/>
<protein>
    <submittedName>
        <fullName evidence="1">Uncharacterized protein</fullName>
    </submittedName>
</protein>
<reference evidence="1 2" key="1">
    <citation type="submission" date="2019-03" db="EMBL/GenBank/DDBJ databases">
        <title>The genome sequence of a newly discovered highly antifungal drug resistant Aspergillus species, Aspergillus tanneri NIH 1004.</title>
        <authorList>
            <person name="Mounaud S."/>
            <person name="Singh I."/>
            <person name="Joardar V."/>
            <person name="Pakala S."/>
            <person name="Pakala S."/>
            <person name="Venepally P."/>
            <person name="Hoover J."/>
            <person name="Nierman W."/>
            <person name="Chung J."/>
            <person name="Losada L."/>
        </authorList>
    </citation>
    <scope>NUCLEOTIDE SEQUENCE [LARGE SCALE GENOMIC DNA]</scope>
    <source>
        <strain evidence="1 2">NIH1004</strain>
    </source>
</reference>
<dbReference type="Proteomes" id="UP000308092">
    <property type="component" value="Unassembled WGS sequence"/>
</dbReference>
<comment type="caution">
    <text evidence="1">The sequence shown here is derived from an EMBL/GenBank/DDBJ whole genome shotgun (WGS) entry which is preliminary data.</text>
</comment>
<name>A0A4S3JFU8_9EURO</name>
<proteinExistence type="predicted"/>